<sequence length="153" mass="16879">MNSFASELQAPFDVRLEADHVIGADQTWVGVVPAAYLGPSSVEFLGTYAHSERLEYQDAVGHALAHLARAVPHGMLVFVPSYAFLEKIVERWRNTGVMRAIEGAKTVVFEPRVNKNNAFEDAIDEYYTAVEGSVRAGAGGRVLGRWRVRFLNG</sequence>
<reference evidence="2 3" key="1">
    <citation type="submission" date="2009-11" db="EMBL/GenBank/DDBJ databases">
        <title>Annotation of Allomyces macrogynus ATCC 38327.</title>
        <authorList>
            <consortium name="The Broad Institute Genome Sequencing Platform"/>
            <person name="Russ C."/>
            <person name="Cuomo C."/>
            <person name="Burger G."/>
            <person name="Gray M.W."/>
            <person name="Holland P.W.H."/>
            <person name="King N."/>
            <person name="Lang F.B.F."/>
            <person name="Roger A.J."/>
            <person name="Ruiz-Trillo I."/>
            <person name="Young S.K."/>
            <person name="Zeng Q."/>
            <person name="Gargeya S."/>
            <person name="Fitzgerald M."/>
            <person name="Haas B."/>
            <person name="Abouelleil A."/>
            <person name="Alvarado L."/>
            <person name="Arachchi H.M."/>
            <person name="Berlin A."/>
            <person name="Chapman S.B."/>
            <person name="Gearin G."/>
            <person name="Goldberg J."/>
            <person name="Griggs A."/>
            <person name="Gujja S."/>
            <person name="Hansen M."/>
            <person name="Heiman D."/>
            <person name="Howarth C."/>
            <person name="Larimer J."/>
            <person name="Lui A."/>
            <person name="MacDonald P.J.P."/>
            <person name="McCowen C."/>
            <person name="Montmayeur A."/>
            <person name="Murphy C."/>
            <person name="Neiman D."/>
            <person name="Pearson M."/>
            <person name="Priest M."/>
            <person name="Roberts A."/>
            <person name="Saif S."/>
            <person name="Shea T."/>
            <person name="Sisk P."/>
            <person name="Stolte C."/>
            <person name="Sykes S."/>
            <person name="Wortman J."/>
            <person name="Nusbaum C."/>
            <person name="Birren B."/>
        </authorList>
    </citation>
    <scope>NUCLEOTIDE SEQUENCE [LARGE SCALE GENOMIC DNA]</scope>
    <source>
        <strain evidence="2 3">ATCC 38327</strain>
    </source>
</reference>
<dbReference type="GO" id="GO:0003678">
    <property type="term" value="F:DNA helicase activity"/>
    <property type="evidence" value="ECO:0007669"/>
    <property type="project" value="TreeGrafter"/>
</dbReference>
<dbReference type="STRING" id="578462.A0A0L0SUG3"/>
<dbReference type="EMBL" id="GG745349">
    <property type="protein sequence ID" value="KNE65964.1"/>
    <property type="molecule type" value="Genomic_DNA"/>
</dbReference>
<keyword evidence="3" id="KW-1185">Reference proteome</keyword>
<dbReference type="OrthoDB" id="272481at2759"/>
<evidence type="ECO:0000259" key="1">
    <source>
        <dbReference type="Pfam" id="PF13307"/>
    </source>
</evidence>
<dbReference type="GO" id="GO:0016818">
    <property type="term" value="F:hydrolase activity, acting on acid anhydrides, in phosphorus-containing anhydrides"/>
    <property type="evidence" value="ECO:0007669"/>
    <property type="project" value="InterPro"/>
</dbReference>
<dbReference type="GO" id="GO:0006289">
    <property type="term" value="P:nucleotide-excision repair"/>
    <property type="evidence" value="ECO:0007669"/>
    <property type="project" value="TreeGrafter"/>
</dbReference>
<dbReference type="InterPro" id="IPR045028">
    <property type="entry name" value="DinG/Rad3-like"/>
</dbReference>
<name>A0A0L0SUG3_ALLM3</name>
<dbReference type="InterPro" id="IPR027417">
    <property type="entry name" value="P-loop_NTPase"/>
</dbReference>
<organism evidence="2 3">
    <name type="scientific">Allomyces macrogynus (strain ATCC 38327)</name>
    <name type="common">Allomyces javanicus var. macrogynus</name>
    <dbReference type="NCBI Taxonomy" id="578462"/>
    <lineage>
        <taxon>Eukaryota</taxon>
        <taxon>Fungi</taxon>
        <taxon>Fungi incertae sedis</taxon>
        <taxon>Blastocladiomycota</taxon>
        <taxon>Blastocladiomycetes</taxon>
        <taxon>Blastocladiales</taxon>
        <taxon>Blastocladiaceae</taxon>
        <taxon>Allomyces</taxon>
    </lineage>
</organism>
<dbReference type="PANTHER" id="PTHR11472">
    <property type="entry name" value="DNA REPAIR DEAD HELICASE RAD3/XP-D SUBFAMILY MEMBER"/>
    <property type="match status" value="1"/>
</dbReference>
<reference evidence="3" key="2">
    <citation type="submission" date="2009-11" db="EMBL/GenBank/DDBJ databases">
        <title>The Genome Sequence of Allomyces macrogynus strain ATCC 38327.</title>
        <authorList>
            <consortium name="The Broad Institute Genome Sequencing Platform"/>
            <person name="Russ C."/>
            <person name="Cuomo C."/>
            <person name="Shea T."/>
            <person name="Young S.K."/>
            <person name="Zeng Q."/>
            <person name="Koehrsen M."/>
            <person name="Haas B."/>
            <person name="Borodovsky M."/>
            <person name="Guigo R."/>
            <person name="Alvarado L."/>
            <person name="Berlin A."/>
            <person name="Borenstein D."/>
            <person name="Chen Z."/>
            <person name="Engels R."/>
            <person name="Freedman E."/>
            <person name="Gellesch M."/>
            <person name="Goldberg J."/>
            <person name="Griggs A."/>
            <person name="Gujja S."/>
            <person name="Heiman D."/>
            <person name="Hepburn T."/>
            <person name="Howarth C."/>
            <person name="Jen D."/>
            <person name="Larson L."/>
            <person name="Lewis B."/>
            <person name="Mehta T."/>
            <person name="Park D."/>
            <person name="Pearson M."/>
            <person name="Roberts A."/>
            <person name="Saif S."/>
            <person name="Shenoy N."/>
            <person name="Sisk P."/>
            <person name="Stolte C."/>
            <person name="Sykes S."/>
            <person name="Walk T."/>
            <person name="White J."/>
            <person name="Yandava C."/>
            <person name="Burger G."/>
            <person name="Gray M.W."/>
            <person name="Holland P.W.H."/>
            <person name="King N."/>
            <person name="Lang F.B.F."/>
            <person name="Roger A.J."/>
            <person name="Ruiz-Trillo I."/>
            <person name="Lander E."/>
            <person name="Nusbaum C."/>
        </authorList>
    </citation>
    <scope>NUCLEOTIDE SEQUENCE [LARGE SCALE GENOMIC DNA]</scope>
    <source>
        <strain evidence="3">ATCC 38327</strain>
    </source>
</reference>
<dbReference type="Proteomes" id="UP000054350">
    <property type="component" value="Unassembled WGS sequence"/>
</dbReference>
<evidence type="ECO:0000313" key="3">
    <source>
        <dbReference type="Proteomes" id="UP000054350"/>
    </source>
</evidence>
<dbReference type="GO" id="GO:0005634">
    <property type="term" value="C:nucleus"/>
    <property type="evidence" value="ECO:0007669"/>
    <property type="project" value="TreeGrafter"/>
</dbReference>
<gene>
    <name evidence="2" type="ORF">AMAG_10248</name>
</gene>
<protein>
    <recommendedName>
        <fullName evidence="1">ATP-dependent helicase C-terminal domain-containing protein</fullName>
    </recommendedName>
</protein>
<dbReference type="GO" id="GO:0005524">
    <property type="term" value="F:ATP binding"/>
    <property type="evidence" value="ECO:0007669"/>
    <property type="project" value="InterPro"/>
</dbReference>
<proteinExistence type="predicted"/>
<dbReference type="InterPro" id="IPR006555">
    <property type="entry name" value="ATP-dep_Helicase_C"/>
</dbReference>
<dbReference type="PANTHER" id="PTHR11472:SF47">
    <property type="entry name" value="FANCONI ANEMIA GROUP J PROTEIN"/>
    <property type="match status" value="1"/>
</dbReference>
<dbReference type="Pfam" id="PF13307">
    <property type="entry name" value="Helicase_C_2"/>
    <property type="match status" value="1"/>
</dbReference>
<accession>A0A0L0SUG3</accession>
<dbReference type="eggNOG" id="KOG1132">
    <property type="taxonomic scope" value="Eukaryota"/>
</dbReference>
<dbReference type="VEuPathDB" id="FungiDB:AMAG_10248"/>
<dbReference type="GO" id="GO:0003676">
    <property type="term" value="F:nucleic acid binding"/>
    <property type="evidence" value="ECO:0007669"/>
    <property type="project" value="InterPro"/>
</dbReference>
<dbReference type="Gene3D" id="3.40.50.300">
    <property type="entry name" value="P-loop containing nucleotide triphosphate hydrolases"/>
    <property type="match status" value="1"/>
</dbReference>
<dbReference type="GO" id="GO:1990918">
    <property type="term" value="P:double-strand break repair involved in meiotic recombination"/>
    <property type="evidence" value="ECO:0007669"/>
    <property type="project" value="TreeGrafter"/>
</dbReference>
<evidence type="ECO:0000313" key="2">
    <source>
        <dbReference type="EMBL" id="KNE65964.1"/>
    </source>
</evidence>
<dbReference type="AlphaFoldDB" id="A0A0L0SUG3"/>
<feature type="domain" description="ATP-dependent helicase C-terminal" evidence="1">
    <location>
        <begin position="66"/>
        <end position="138"/>
    </location>
</feature>